<dbReference type="EMBL" id="FMTL01000001">
    <property type="protein sequence ID" value="SCW36730.1"/>
    <property type="molecule type" value="Genomic_DNA"/>
</dbReference>
<dbReference type="SMART" id="SM01321">
    <property type="entry name" value="Y1_Tnp"/>
    <property type="match status" value="1"/>
</dbReference>
<evidence type="ECO:0000313" key="2">
    <source>
        <dbReference type="EMBL" id="SCW36730.1"/>
    </source>
</evidence>
<dbReference type="PANTHER" id="PTHR36966">
    <property type="entry name" value="REP-ASSOCIATED TYROSINE TRANSPOSASE"/>
    <property type="match status" value="1"/>
</dbReference>
<feature type="domain" description="Transposase IS200-like" evidence="1">
    <location>
        <begin position="32"/>
        <end position="147"/>
    </location>
</feature>
<comment type="caution">
    <text evidence="2">The sequence shown here is derived from an EMBL/GenBank/DDBJ whole genome shotgun (WGS) entry which is preliminary data.</text>
</comment>
<gene>
    <name evidence="2" type="ORF">SAMN05216370_0734</name>
</gene>
<proteinExistence type="predicted"/>
<protein>
    <submittedName>
        <fullName evidence="2">REP element-mobilizing transposase RayT</fullName>
    </submittedName>
</protein>
<dbReference type="GO" id="GO:0004803">
    <property type="term" value="F:transposase activity"/>
    <property type="evidence" value="ECO:0007669"/>
    <property type="project" value="InterPro"/>
</dbReference>
<evidence type="ECO:0000259" key="1">
    <source>
        <dbReference type="SMART" id="SM01321"/>
    </source>
</evidence>
<dbReference type="Proteomes" id="UP000242418">
    <property type="component" value="Unassembled WGS sequence"/>
</dbReference>
<dbReference type="Pfam" id="PF01797">
    <property type="entry name" value="Y1_Tnp"/>
    <property type="match status" value="1"/>
</dbReference>
<dbReference type="NCBIfam" id="NF047646">
    <property type="entry name" value="REP_Tyr_transpos"/>
    <property type="match status" value="1"/>
</dbReference>
<dbReference type="AlphaFoldDB" id="A0AB37Z4B4"/>
<dbReference type="GO" id="GO:0043565">
    <property type="term" value="F:sequence-specific DNA binding"/>
    <property type="evidence" value="ECO:0007669"/>
    <property type="project" value="TreeGrafter"/>
</dbReference>
<accession>A0AB37Z4B4</accession>
<keyword evidence="3" id="KW-1185">Reference proteome</keyword>
<dbReference type="InterPro" id="IPR002686">
    <property type="entry name" value="Transposase_17"/>
</dbReference>
<dbReference type="SUPFAM" id="SSF143422">
    <property type="entry name" value="Transposase IS200-like"/>
    <property type="match status" value="1"/>
</dbReference>
<sequence length="168" mass="19035">MPANFSRRMLMDERCSYKTQGNAALRRGRASICNTAYLITTTTQNRKPLFTHFPAACSAARCFEDATLLRNSRILAWVLMPDHAHWLLQLGEADNLGEVMGRLKSASSRYANRALNRAGPLWSKAFHDHALREEEDLQAVARYIVANPLRAGLVSRIGDYPFWNAVWL</sequence>
<dbReference type="Gene3D" id="3.30.70.1290">
    <property type="entry name" value="Transposase IS200-like"/>
    <property type="match status" value="1"/>
</dbReference>
<dbReference type="InterPro" id="IPR036515">
    <property type="entry name" value="Transposase_17_sf"/>
</dbReference>
<reference evidence="2 3" key="1">
    <citation type="submission" date="2016-10" db="EMBL/GenBank/DDBJ databases">
        <authorList>
            <person name="Varghese N."/>
            <person name="Submissions S."/>
        </authorList>
    </citation>
    <scope>NUCLEOTIDE SEQUENCE [LARGE SCALE GENOMIC DNA]</scope>
    <source>
        <strain evidence="2 3">DSM 17833</strain>
    </source>
</reference>
<name>A0AB37Z4B4_9PSED</name>
<organism evidence="2 3">
    <name type="scientific">Pseudomonas peli</name>
    <dbReference type="NCBI Taxonomy" id="592361"/>
    <lineage>
        <taxon>Bacteria</taxon>
        <taxon>Pseudomonadati</taxon>
        <taxon>Pseudomonadota</taxon>
        <taxon>Gammaproteobacteria</taxon>
        <taxon>Pseudomonadales</taxon>
        <taxon>Pseudomonadaceae</taxon>
        <taxon>Pseudomonas</taxon>
    </lineage>
</organism>
<evidence type="ECO:0000313" key="3">
    <source>
        <dbReference type="Proteomes" id="UP000242418"/>
    </source>
</evidence>
<dbReference type="InterPro" id="IPR052715">
    <property type="entry name" value="RAYT_transposase"/>
</dbReference>
<dbReference type="PANTHER" id="PTHR36966:SF1">
    <property type="entry name" value="REP-ASSOCIATED TYROSINE TRANSPOSASE"/>
    <property type="match status" value="1"/>
</dbReference>
<dbReference type="GO" id="GO:0006313">
    <property type="term" value="P:DNA transposition"/>
    <property type="evidence" value="ECO:0007669"/>
    <property type="project" value="InterPro"/>
</dbReference>